<proteinExistence type="predicted"/>
<dbReference type="PRINTS" id="PR00020">
    <property type="entry name" value="MAMDOMAIN"/>
</dbReference>
<evidence type="ECO:0000259" key="4">
    <source>
        <dbReference type="PROSITE" id="PS50060"/>
    </source>
</evidence>
<feature type="domain" description="MAM" evidence="4">
    <location>
        <begin position="36"/>
        <end position="202"/>
    </location>
</feature>
<comment type="caution">
    <text evidence="2">Lacks conserved residue(s) required for the propagation of feature annotation.</text>
</comment>
<dbReference type="PANTHER" id="PTHR23282">
    <property type="entry name" value="APICAL ENDOSOMAL GLYCOPROTEIN PRECURSOR"/>
    <property type="match status" value="1"/>
</dbReference>
<dbReference type="AlphaFoldDB" id="A0A8B6D172"/>
<gene>
    <name evidence="5" type="ORF">MGAL_10B032120</name>
</gene>
<keyword evidence="2" id="KW-0245">EGF-like domain</keyword>
<dbReference type="Proteomes" id="UP000596742">
    <property type="component" value="Unassembled WGS sequence"/>
</dbReference>
<feature type="disulfide bond" evidence="2">
    <location>
        <begin position="18"/>
        <end position="27"/>
    </location>
</feature>
<dbReference type="SMART" id="SM00137">
    <property type="entry name" value="MAM"/>
    <property type="match status" value="4"/>
</dbReference>
<dbReference type="PANTHER" id="PTHR23282:SF101">
    <property type="entry name" value="MAM DOMAIN-CONTAINING PROTEIN"/>
    <property type="match status" value="1"/>
</dbReference>
<feature type="domain" description="MAM" evidence="4">
    <location>
        <begin position="360"/>
        <end position="517"/>
    </location>
</feature>
<feature type="domain" description="EGF-like" evidence="3">
    <location>
        <begin position="1"/>
        <end position="28"/>
    </location>
</feature>
<evidence type="ECO:0000256" key="2">
    <source>
        <dbReference type="PROSITE-ProRule" id="PRU00076"/>
    </source>
</evidence>
<dbReference type="Gene3D" id="2.60.120.200">
    <property type="match status" value="4"/>
</dbReference>
<dbReference type="Pfam" id="PF00629">
    <property type="entry name" value="MAM"/>
    <property type="match status" value="4"/>
</dbReference>
<reference evidence="5" key="1">
    <citation type="submission" date="2018-11" db="EMBL/GenBank/DDBJ databases">
        <authorList>
            <person name="Alioto T."/>
            <person name="Alioto T."/>
        </authorList>
    </citation>
    <scope>NUCLEOTIDE SEQUENCE</scope>
</reference>
<feature type="domain" description="MAM" evidence="4">
    <location>
        <begin position="522"/>
        <end position="682"/>
    </location>
</feature>
<accession>A0A8B6D172</accession>
<name>A0A8B6D172_MYTGA</name>
<dbReference type="PROSITE" id="PS50060">
    <property type="entry name" value="MAM_2"/>
    <property type="match status" value="4"/>
</dbReference>
<dbReference type="GO" id="GO:0016020">
    <property type="term" value="C:membrane"/>
    <property type="evidence" value="ECO:0007669"/>
    <property type="project" value="InterPro"/>
</dbReference>
<dbReference type="InterPro" id="IPR013320">
    <property type="entry name" value="ConA-like_dom_sf"/>
</dbReference>
<dbReference type="PROSITE" id="PS00022">
    <property type="entry name" value="EGF_1"/>
    <property type="match status" value="1"/>
</dbReference>
<dbReference type="InterPro" id="IPR000742">
    <property type="entry name" value="EGF"/>
</dbReference>
<dbReference type="PROSITE" id="PS50026">
    <property type="entry name" value="EGF_3"/>
    <property type="match status" value="1"/>
</dbReference>
<dbReference type="SUPFAM" id="SSF49899">
    <property type="entry name" value="Concanavalin A-like lectins/glucanases"/>
    <property type="match status" value="4"/>
</dbReference>
<evidence type="ECO:0000313" key="5">
    <source>
        <dbReference type="EMBL" id="VDI12409.1"/>
    </source>
</evidence>
<evidence type="ECO:0000313" key="6">
    <source>
        <dbReference type="Proteomes" id="UP000596742"/>
    </source>
</evidence>
<evidence type="ECO:0000256" key="1">
    <source>
        <dbReference type="ARBA" id="ARBA00023157"/>
    </source>
</evidence>
<sequence>MYGKCSSPEGTSDYTCTCNQGVSGKDCDMFTSSAVVKCTFEYGERCIFETEANHELNWDYQSLGTRSSNTGPDNAHTGFQYVYIEASGKSRQAGDKAVMSTNIQLSNVDYYMTFWYHMKGSKMGTLNIYTEGTTTAKSIIWTRSGSQGNDWVKGKVNITAMHGLKISIESIRGSGWSSDIAIDDISLTPGTRGGSQLKTCSFEAGASCFLVEATNDDFDWTPISGESPSSGTGPKAAYEGSTYKYIEVSSPVTSNSVARLMSSSSLNGGDHCLTFAYHMFGSDDMGELKISTGVTAPDNELFKESGNHDDQWNKGMVTFTTSPGMKLFVEANKRNTWKGDIAIDDFQLKSGSCDGGSQLETCSFEVGASCFLVEATNDDFDWTPLSGESPSSGTGPKAAYEGSMYKYIEVSSPVISDSVARLMSSSSLNGGDHCLTFAYHMFGANDMGELKISTGVTAPDNELFIESGNHDDQWNKGMVTFTTSPGMKLFVEANKGNTWQGDIAIDDIQLKSGSCDDLAVTFRCDFETDAPCIFKESSQDEFDWTRHSLTTPSTDTGPEKAATGIYYIYTEASYPRTFGDKAVLTTEATTLQDTSWCLCFNYHMKGSDIGILEVFAGDKTSSLTSIWQKTGEQSDPALWKSATIDVQQYSNPVITIEGIRGSSYDGDIAIDDISLSSGGCNTRK</sequence>
<evidence type="ECO:0000259" key="3">
    <source>
        <dbReference type="PROSITE" id="PS50026"/>
    </source>
</evidence>
<comment type="caution">
    <text evidence="5">The sequence shown here is derived from an EMBL/GenBank/DDBJ whole genome shotgun (WGS) entry which is preliminary data.</text>
</comment>
<feature type="domain" description="MAM" evidence="4">
    <location>
        <begin position="198"/>
        <end position="355"/>
    </location>
</feature>
<dbReference type="EMBL" id="UYJE01002625">
    <property type="protein sequence ID" value="VDI12409.1"/>
    <property type="molecule type" value="Genomic_DNA"/>
</dbReference>
<dbReference type="InterPro" id="IPR000998">
    <property type="entry name" value="MAM_dom"/>
</dbReference>
<organism evidence="5 6">
    <name type="scientific">Mytilus galloprovincialis</name>
    <name type="common">Mediterranean mussel</name>
    <dbReference type="NCBI Taxonomy" id="29158"/>
    <lineage>
        <taxon>Eukaryota</taxon>
        <taxon>Metazoa</taxon>
        <taxon>Spiralia</taxon>
        <taxon>Lophotrochozoa</taxon>
        <taxon>Mollusca</taxon>
        <taxon>Bivalvia</taxon>
        <taxon>Autobranchia</taxon>
        <taxon>Pteriomorphia</taxon>
        <taxon>Mytilida</taxon>
        <taxon>Mytiloidea</taxon>
        <taxon>Mytilidae</taxon>
        <taxon>Mytilinae</taxon>
        <taxon>Mytilus</taxon>
    </lineage>
</organism>
<protein>
    <submittedName>
        <fullName evidence="5">Uncharacterized protein</fullName>
    </submittedName>
</protein>
<keyword evidence="1 2" id="KW-1015">Disulfide bond</keyword>
<dbReference type="CDD" id="cd06263">
    <property type="entry name" value="MAM"/>
    <property type="match status" value="4"/>
</dbReference>
<dbReference type="InterPro" id="IPR051560">
    <property type="entry name" value="MAM_domain-containing"/>
</dbReference>
<keyword evidence="6" id="KW-1185">Reference proteome</keyword>